<dbReference type="eggNOG" id="COG0388">
    <property type="taxonomic scope" value="Bacteria"/>
</dbReference>
<dbReference type="PROSITE" id="PS51257">
    <property type="entry name" value="PROKAR_LIPOPROTEIN"/>
    <property type="match status" value="1"/>
</dbReference>
<keyword evidence="4" id="KW-0472">Membrane</keyword>
<dbReference type="Proteomes" id="UP000002772">
    <property type="component" value="Unassembled WGS sequence"/>
</dbReference>
<keyword evidence="5" id="KW-0998">Cell outer membrane</keyword>
<feature type="signal peptide" evidence="6">
    <location>
        <begin position="1"/>
        <end position="21"/>
    </location>
</feature>
<evidence type="ECO:0000259" key="7">
    <source>
        <dbReference type="Pfam" id="PF07980"/>
    </source>
</evidence>
<organism evidence="9 10">
    <name type="scientific">Hallella multisaccharivorax DSM 17128</name>
    <dbReference type="NCBI Taxonomy" id="688246"/>
    <lineage>
        <taxon>Bacteria</taxon>
        <taxon>Pseudomonadati</taxon>
        <taxon>Bacteroidota</taxon>
        <taxon>Bacteroidia</taxon>
        <taxon>Bacteroidales</taxon>
        <taxon>Prevotellaceae</taxon>
        <taxon>Hallella</taxon>
    </lineage>
</organism>
<dbReference type="EMBL" id="GL945017">
    <property type="protein sequence ID" value="EGN58045.1"/>
    <property type="molecule type" value="Genomic_DNA"/>
</dbReference>
<dbReference type="OrthoDB" id="1147023at2"/>
<dbReference type="SUPFAM" id="SSF48452">
    <property type="entry name" value="TPR-like"/>
    <property type="match status" value="1"/>
</dbReference>
<feature type="domain" description="RagB/SusD" evidence="7">
    <location>
        <begin position="334"/>
        <end position="495"/>
    </location>
</feature>
<dbReference type="AlphaFoldDB" id="F8NC74"/>
<feature type="domain" description="SusD-like N-terminal" evidence="8">
    <location>
        <begin position="24"/>
        <end position="226"/>
    </location>
</feature>
<keyword evidence="10" id="KW-1185">Reference proteome</keyword>
<evidence type="ECO:0000259" key="8">
    <source>
        <dbReference type="Pfam" id="PF14322"/>
    </source>
</evidence>
<dbReference type="STRING" id="688246.Premu_2692"/>
<feature type="chain" id="PRO_5003375983" evidence="6">
    <location>
        <begin position="22"/>
        <end position="531"/>
    </location>
</feature>
<dbReference type="InterPro" id="IPR012944">
    <property type="entry name" value="SusD_RagB_dom"/>
</dbReference>
<accession>F8NC74</accession>
<gene>
    <name evidence="9" type="ORF">Premu_2692</name>
</gene>
<dbReference type="RefSeq" id="WP_007576002.1">
    <property type="nucleotide sequence ID" value="NZ_BPTS01000002.1"/>
</dbReference>
<dbReference type="Pfam" id="PF07980">
    <property type="entry name" value="SusD_RagB"/>
    <property type="match status" value="1"/>
</dbReference>
<proteinExistence type="inferred from homology"/>
<protein>
    <submittedName>
        <fullName evidence="9">Putative lipoprotein</fullName>
    </submittedName>
</protein>
<dbReference type="Gene3D" id="1.25.40.390">
    <property type="match status" value="1"/>
</dbReference>
<evidence type="ECO:0000256" key="6">
    <source>
        <dbReference type="SAM" id="SignalP"/>
    </source>
</evidence>
<evidence type="ECO:0000256" key="1">
    <source>
        <dbReference type="ARBA" id="ARBA00004442"/>
    </source>
</evidence>
<evidence type="ECO:0000256" key="5">
    <source>
        <dbReference type="ARBA" id="ARBA00023237"/>
    </source>
</evidence>
<evidence type="ECO:0000256" key="4">
    <source>
        <dbReference type="ARBA" id="ARBA00023136"/>
    </source>
</evidence>
<comment type="similarity">
    <text evidence="2">Belongs to the SusD family.</text>
</comment>
<keyword evidence="3 6" id="KW-0732">Signal</keyword>
<dbReference type="InterPro" id="IPR011990">
    <property type="entry name" value="TPR-like_helical_dom_sf"/>
</dbReference>
<keyword evidence="9" id="KW-0449">Lipoprotein</keyword>
<sequence>MKFKSSLYTLTGLLSLCTLTACNDYLDKLPDDRAVVNTREKVEKLLSSAYPDHVPNFIFEMSSDNVTDNGSQYSFQPNQDEMYRFKPVETQGNDDPYTLWNRFYYRVGTANEAIADLKAMGDSTDYPAEYAEASLCRAYNMYQLATIFCMNYNPDSADVYLGLPYPKEPEQDVNTKYERGTLRQLYDNINRDIEFALPHVSESYMTTPKYHFNLGAAYAFAARFNLMIHNYDKAIEYASKVLGSNPAKKLRDFSPFLQMSPKDLQNSYVKSNENANLLILTAYSSCSRALTWSSSYRRYGHNRDICIRETFWARGPWGSGSDNNTLVYSHKLFNYNAAQMYFPKVEEFFETTDKVNYTGYAHIVFPAFSAEETLLVRAEAYAMKKDYAHALEDINAWITSHCSETYENSNHQIIKRIQLTEQSLNDFINAIHYSEVTPTANSQRTIKKVLHPQGFTVEAGEQENFIQLILHLRRLETWGEGQRFVDIKRYGIEFTHFLDGEDPIIFHAADKRGAIQLPEDVINAGLEANPR</sequence>
<dbReference type="Pfam" id="PF14322">
    <property type="entry name" value="SusD-like_3"/>
    <property type="match status" value="1"/>
</dbReference>
<name>F8NC74_9BACT</name>
<evidence type="ECO:0000313" key="9">
    <source>
        <dbReference type="EMBL" id="EGN58045.1"/>
    </source>
</evidence>
<evidence type="ECO:0000313" key="10">
    <source>
        <dbReference type="Proteomes" id="UP000002772"/>
    </source>
</evidence>
<dbReference type="GO" id="GO:0009279">
    <property type="term" value="C:cell outer membrane"/>
    <property type="evidence" value="ECO:0007669"/>
    <property type="project" value="UniProtKB-SubCell"/>
</dbReference>
<dbReference type="HOGENOM" id="CLU_015553_2_0_10"/>
<evidence type="ECO:0000256" key="2">
    <source>
        <dbReference type="ARBA" id="ARBA00006275"/>
    </source>
</evidence>
<dbReference type="InterPro" id="IPR033985">
    <property type="entry name" value="SusD-like_N"/>
</dbReference>
<comment type="subcellular location">
    <subcellularLocation>
        <location evidence="1">Cell outer membrane</location>
    </subcellularLocation>
</comment>
<reference evidence="10" key="1">
    <citation type="journal article" date="2011" name="Stand. Genomic Sci.">
        <title>Non-contiguous finished genome sequence of the opportunistic oral pathogen Prevotella multisaccharivorax type strain (PPPA20).</title>
        <authorList>
            <person name="Pati A."/>
            <person name="Gronow S."/>
            <person name="Lu M."/>
            <person name="Lapidus A."/>
            <person name="Nolan M."/>
            <person name="Lucas S."/>
            <person name="Hammon N."/>
            <person name="Deshpande S."/>
            <person name="Cheng J.F."/>
            <person name="Tapia R."/>
            <person name="Han C."/>
            <person name="Goodwin L."/>
            <person name="Pitluck S."/>
            <person name="Liolios K."/>
            <person name="Pagani I."/>
            <person name="Mavromatis K."/>
            <person name="Mikhailova N."/>
            <person name="Huntemann M."/>
            <person name="Chen A."/>
            <person name="Palaniappan K."/>
            <person name="Land M."/>
            <person name="Hauser L."/>
            <person name="Detter J.C."/>
            <person name="Brambilla E.M."/>
            <person name="Rohde M."/>
            <person name="Goker M."/>
            <person name="Woyke T."/>
            <person name="Bristow J."/>
            <person name="Eisen J.A."/>
            <person name="Markowitz V."/>
            <person name="Hugenholtz P."/>
            <person name="Kyrpides N.C."/>
            <person name="Klenk H.P."/>
            <person name="Ivanova N."/>
        </authorList>
    </citation>
    <scope>NUCLEOTIDE SEQUENCE [LARGE SCALE GENOMIC DNA]</scope>
    <source>
        <strain evidence="10">DSM 17128</strain>
    </source>
</reference>
<evidence type="ECO:0000256" key="3">
    <source>
        <dbReference type="ARBA" id="ARBA00022729"/>
    </source>
</evidence>